<dbReference type="GO" id="GO:0016763">
    <property type="term" value="F:pentosyltransferase activity"/>
    <property type="evidence" value="ECO:0007669"/>
    <property type="project" value="TreeGrafter"/>
</dbReference>
<dbReference type="Proteomes" id="UP000239471">
    <property type="component" value="Unassembled WGS sequence"/>
</dbReference>
<dbReference type="AlphaFoldDB" id="A0A2T0B7W4"/>
<feature type="transmembrane region" description="Helical" evidence="8">
    <location>
        <begin position="20"/>
        <end position="39"/>
    </location>
</feature>
<dbReference type="PANTHER" id="PTHR33908:SF11">
    <property type="entry name" value="MEMBRANE PROTEIN"/>
    <property type="match status" value="1"/>
</dbReference>
<keyword evidence="7 8" id="KW-0472">Membrane</keyword>
<dbReference type="RefSeq" id="WP_106061041.1">
    <property type="nucleotide sequence ID" value="NZ_PVXQ01000051.1"/>
</dbReference>
<sequence length="496" mass="56404">MFKKLDKKTKKDNRIYKGFIGFVLAALSILILLIVNGSFNQLSSYNGSISSVDIVFCMVSIITIAIVYISYKIGIASKFILIVIIALGLVVRILYAFNIESIPVSDFAVMYDTAGKILEGDISMLWGNEYIARFPHITIPTLYYAAIRYVFTNSLSVIKGINVLASTCNIFIIYKITEELFSDRAKAMAAALITALYPPLILYTAVFSTENIAMPFLLLAIYMFIMFVKRDNNWKILVLSALSLSVGNLFRMVGQIILVAFILYIIISYKEKVKSKLVAVFILISMFLIPLIGVSFSLQYSGIMEYQLWKGSEPNLTNIVKGLNVENNGRWNLEDEGISKKYNFDYEKIEEVCKNIIWNRLTTTPKGELLNFFANKYSSQWCVGDFSGAYWAEHSVEEDAIGIKFSENGVWFGQLFFVILISLSYIGLLNIKEVNQNRPLSLIYYIFCGYSILYLVSENQARYGFIVCWIFILMAMVGIDLIQKIGTLERDKLWKK</sequence>
<feature type="domain" description="Glycosyltransferase RgtA/B/C/D-like" evidence="9">
    <location>
        <begin position="146"/>
        <end position="289"/>
    </location>
</feature>
<evidence type="ECO:0000256" key="6">
    <source>
        <dbReference type="ARBA" id="ARBA00022989"/>
    </source>
</evidence>
<dbReference type="Pfam" id="PF13231">
    <property type="entry name" value="PMT_2"/>
    <property type="match status" value="1"/>
</dbReference>
<evidence type="ECO:0000256" key="8">
    <source>
        <dbReference type="SAM" id="Phobius"/>
    </source>
</evidence>
<feature type="transmembrane region" description="Helical" evidence="8">
    <location>
        <begin position="440"/>
        <end position="457"/>
    </location>
</feature>
<dbReference type="GO" id="GO:0005886">
    <property type="term" value="C:plasma membrane"/>
    <property type="evidence" value="ECO:0007669"/>
    <property type="project" value="UniProtKB-SubCell"/>
</dbReference>
<evidence type="ECO:0000259" key="9">
    <source>
        <dbReference type="Pfam" id="PF13231"/>
    </source>
</evidence>
<evidence type="ECO:0000313" key="10">
    <source>
        <dbReference type="EMBL" id="PRR79980.1"/>
    </source>
</evidence>
<dbReference type="PANTHER" id="PTHR33908">
    <property type="entry name" value="MANNOSYLTRANSFERASE YKCB-RELATED"/>
    <property type="match status" value="1"/>
</dbReference>
<evidence type="ECO:0000256" key="3">
    <source>
        <dbReference type="ARBA" id="ARBA00022676"/>
    </source>
</evidence>
<keyword evidence="5 8" id="KW-0812">Transmembrane</keyword>
<feature type="transmembrane region" description="Helical" evidence="8">
    <location>
        <begin position="249"/>
        <end position="267"/>
    </location>
</feature>
<dbReference type="InterPro" id="IPR038731">
    <property type="entry name" value="RgtA/B/C-like"/>
</dbReference>
<comment type="caution">
    <text evidence="10">The sequence shown here is derived from an EMBL/GenBank/DDBJ whole genome shotgun (WGS) entry which is preliminary data.</text>
</comment>
<organism evidence="10 11">
    <name type="scientific">Clostridium vincentii</name>
    <dbReference type="NCBI Taxonomy" id="52704"/>
    <lineage>
        <taxon>Bacteria</taxon>
        <taxon>Bacillati</taxon>
        <taxon>Bacillota</taxon>
        <taxon>Clostridia</taxon>
        <taxon>Eubacteriales</taxon>
        <taxon>Clostridiaceae</taxon>
        <taxon>Clostridium</taxon>
    </lineage>
</organism>
<feature type="transmembrane region" description="Helical" evidence="8">
    <location>
        <begin position="187"/>
        <end position="205"/>
    </location>
</feature>
<keyword evidence="4 10" id="KW-0808">Transferase</keyword>
<dbReference type="EMBL" id="PVXQ01000051">
    <property type="protein sequence ID" value="PRR79980.1"/>
    <property type="molecule type" value="Genomic_DNA"/>
</dbReference>
<feature type="transmembrane region" description="Helical" evidence="8">
    <location>
        <begin position="409"/>
        <end position="428"/>
    </location>
</feature>
<evidence type="ECO:0000313" key="11">
    <source>
        <dbReference type="Proteomes" id="UP000239471"/>
    </source>
</evidence>
<evidence type="ECO:0000256" key="2">
    <source>
        <dbReference type="ARBA" id="ARBA00022475"/>
    </source>
</evidence>
<evidence type="ECO:0000256" key="4">
    <source>
        <dbReference type="ARBA" id="ARBA00022679"/>
    </source>
</evidence>
<feature type="transmembrane region" description="Helical" evidence="8">
    <location>
        <begin position="212"/>
        <end position="229"/>
    </location>
</feature>
<feature type="transmembrane region" description="Helical" evidence="8">
    <location>
        <begin position="78"/>
        <end position="97"/>
    </location>
</feature>
<comment type="subcellular location">
    <subcellularLocation>
        <location evidence="1">Cell membrane</location>
        <topology evidence="1">Multi-pass membrane protein</topology>
    </subcellularLocation>
</comment>
<keyword evidence="11" id="KW-1185">Reference proteome</keyword>
<feature type="transmembrane region" description="Helical" evidence="8">
    <location>
        <begin position="51"/>
        <end position="71"/>
    </location>
</feature>
<protein>
    <submittedName>
        <fullName evidence="10">Dolichyl-phosphate-mannose-protein mannosyltransferase</fullName>
    </submittedName>
</protein>
<keyword evidence="3 10" id="KW-0328">Glycosyltransferase</keyword>
<feature type="transmembrane region" description="Helical" evidence="8">
    <location>
        <begin position="463"/>
        <end position="482"/>
    </location>
</feature>
<reference evidence="10 11" key="1">
    <citation type="submission" date="2018-03" db="EMBL/GenBank/DDBJ databases">
        <title>Genome sequence of Clostridium vincentii DSM 10228.</title>
        <authorList>
            <person name="Poehlein A."/>
            <person name="Daniel R."/>
        </authorList>
    </citation>
    <scope>NUCLEOTIDE SEQUENCE [LARGE SCALE GENOMIC DNA]</scope>
    <source>
        <strain evidence="10 11">DSM 10228</strain>
    </source>
</reference>
<dbReference type="GO" id="GO:0009103">
    <property type="term" value="P:lipopolysaccharide biosynthetic process"/>
    <property type="evidence" value="ECO:0007669"/>
    <property type="project" value="UniProtKB-ARBA"/>
</dbReference>
<name>A0A2T0B7W4_9CLOT</name>
<dbReference type="OrthoDB" id="2787520at2"/>
<evidence type="ECO:0000256" key="1">
    <source>
        <dbReference type="ARBA" id="ARBA00004651"/>
    </source>
</evidence>
<feature type="transmembrane region" description="Helical" evidence="8">
    <location>
        <begin position="279"/>
        <end position="300"/>
    </location>
</feature>
<proteinExistence type="predicted"/>
<dbReference type="InterPro" id="IPR050297">
    <property type="entry name" value="LipidA_mod_glycosyltrf_83"/>
</dbReference>
<evidence type="ECO:0000256" key="7">
    <source>
        <dbReference type="ARBA" id="ARBA00023136"/>
    </source>
</evidence>
<gene>
    <name evidence="10" type="ORF">CLVI_31670</name>
</gene>
<keyword evidence="6 8" id="KW-1133">Transmembrane helix</keyword>
<evidence type="ECO:0000256" key="5">
    <source>
        <dbReference type="ARBA" id="ARBA00022692"/>
    </source>
</evidence>
<accession>A0A2T0B7W4</accession>
<keyword evidence="2" id="KW-1003">Cell membrane</keyword>